<dbReference type="GeneID" id="13453031"/>
<dbReference type="PhylomeDB" id="E9AKD6"/>
<evidence type="ECO:0000256" key="1">
    <source>
        <dbReference type="SAM" id="MobiDB-lite"/>
    </source>
</evidence>
<dbReference type="Proteomes" id="UP000007259">
    <property type="component" value="Chromosome 5"/>
</dbReference>
<accession>E9AKD6</accession>
<gene>
    <name evidence="2" type="ORF">LMXM_05_0300</name>
</gene>
<reference evidence="2 3" key="1">
    <citation type="journal article" date="2011" name="Genome Res.">
        <title>Chromosome and gene copy number variation allow major structural change between species and strains of Leishmania.</title>
        <authorList>
            <person name="Rogers M.B."/>
            <person name="Hilley J.D."/>
            <person name="Dickens N.J."/>
            <person name="Wilkes J."/>
            <person name="Bates P.A."/>
            <person name="Depledge D.P."/>
            <person name="Harris D."/>
            <person name="Her Y."/>
            <person name="Herzyk P."/>
            <person name="Imamura H."/>
            <person name="Otto T.D."/>
            <person name="Sanders M."/>
            <person name="Seeger K."/>
            <person name="Dujardin J.C."/>
            <person name="Berriman M."/>
            <person name="Smith D.F."/>
            <person name="Hertz-Fowler C."/>
            <person name="Mottram J.C."/>
        </authorList>
    </citation>
    <scope>NUCLEOTIDE SEQUENCE [LARGE SCALE GENOMIC DNA]</scope>
    <source>
        <strain evidence="2 3">MHOM/GT/2001/U1103</strain>
    </source>
</reference>
<feature type="region of interest" description="Disordered" evidence="1">
    <location>
        <begin position="57"/>
        <end position="83"/>
    </location>
</feature>
<name>E9AKD6_LEIMU</name>
<proteinExistence type="predicted"/>
<organism evidence="2 3">
    <name type="scientific">Leishmania mexicana (strain MHOM/GT/2001/U1103)</name>
    <dbReference type="NCBI Taxonomy" id="929439"/>
    <lineage>
        <taxon>Eukaryota</taxon>
        <taxon>Discoba</taxon>
        <taxon>Euglenozoa</taxon>
        <taxon>Kinetoplastea</taxon>
        <taxon>Metakinetoplastina</taxon>
        <taxon>Trypanosomatida</taxon>
        <taxon>Trypanosomatidae</taxon>
        <taxon>Leishmaniinae</taxon>
        <taxon>Leishmania</taxon>
    </lineage>
</organism>
<dbReference type="OrthoDB" id="267761at2759"/>
<feature type="region of interest" description="Disordered" evidence="1">
    <location>
        <begin position="160"/>
        <end position="183"/>
    </location>
</feature>
<sequence>MESLALFARAYVPPHPPPHDLPRSPSYSLSFRLCFLPHGVLACLPIRSPLLTHLPAQRTVGDGGGPEASQEGYPRKLPPSPSQTTAYAAHVMSSTTCIPSRVLYLPAPLLQPRGSRWASVQPSPDRASLLLCGRHECQLLAVSSFALQVPHATVLAQPSISSRGEDTRRQTTQQWNEGGSVPGNSAVGGRGRCIVLPQPHRDLTSSCWLSAGLDAGGEDDDEAAASDDIAPGAVVGLGDATSAVTIMRPSPVSRALSPHGTVATWLQATIFLKDEEDAVFASGTPLAWHHQHHVRLDKATALGRPCHSGRAPPVAPAWKAVEAVLPCSYLPSHSSGGLTDMYVVCQRVDDLYVGSGIAARGHSARRSCNGVWLASVQRESAWRVPLAMPPGDDEDVMDSGGDGAPARSLTEVRRTPRLFDVRRRLPHALKYAAPHKPAHQRAGNGETGPMGLVFAAAFRRHVGLYTAATATPTVFFGLPSWLTGGGGTAASASSPSWCSGWSVTSVVEEPSLVAPAAVPQTSSNGGGSGYSYLVTAMHHERGNRRSRPYSAHAKVAHGDASWQADEDNNSNGSCWWLLYDCRNPSLPVWAAEEALTAPPALDEDGLWHDAPVVTEWLASTSPSPASHTGLRRRPVCATYVPLATTSADGSSALAALSACGVCVVLDGGTTMPDGAGLDAEDDDDDVEGREAAEVFAPIMYELSPPRSLLSPTLDAPRAVTAKPPRVRALTFTDGVLHYACEEVV</sequence>
<dbReference type="OMA" id="PVAPAWK"/>
<evidence type="ECO:0000313" key="2">
    <source>
        <dbReference type="EMBL" id="CBZ23387.1"/>
    </source>
</evidence>
<dbReference type="EMBL" id="FR799558">
    <property type="protein sequence ID" value="CBZ23387.1"/>
    <property type="molecule type" value="Genomic_DNA"/>
</dbReference>
<dbReference type="VEuPathDB" id="TriTrypDB:LmxM.05.0300"/>
<dbReference type="KEGG" id="lmi:LMXM_05_0300"/>
<dbReference type="RefSeq" id="XP_003871920.1">
    <property type="nucleotide sequence ID" value="XM_003871871.1"/>
</dbReference>
<keyword evidence="3" id="KW-1185">Reference proteome</keyword>
<dbReference type="AlphaFoldDB" id="E9AKD6"/>
<protein>
    <submittedName>
        <fullName evidence="2">Uncharacterized protein</fullName>
    </submittedName>
</protein>
<evidence type="ECO:0000313" key="3">
    <source>
        <dbReference type="Proteomes" id="UP000007259"/>
    </source>
</evidence>